<feature type="binding site" evidence="2">
    <location>
        <position position="110"/>
    </location>
    <ligand>
        <name>Zn(2+)</name>
        <dbReference type="ChEBI" id="CHEBI:29105"/>
    </ligand>
</feature>
<sequence length="223" mass="24024">MKTFNKPVSLLTPGIALNLLKHGNFRFMNNIGLNRDLLEIVSETKDQQFPFAAILSCMDSRTSAELIFDQGFGDIFSIRIAGNVISGNVLGSLEYAAAVAGSKLIVVLGHTNCGAIKGACDHVEMGNLTQLLDKIKPALNAEDKVIGDRSGKNPEFVNAVASLHAKNTVHDILEGSPIIRDLVHAGKIGIVPAMYDLATGKVHFFDKEAQLPNIVETVEKEMA</sequence>
<evidence type="ECO:0000313" key="3">
    <source>
        <dbReference type="EMBL" id="PQJ10955.1"/>
    </source>
</evidence>
<organism evidence="3 4">
    <name type="scientific">Flavipsychrobacter stenotrophus</name>
    <dbReference type="NCBI Taxonomy" id="2077091"/>
    <lineage>
        <taxon>Bacteria</taxon>
        <taxon>Pseudomonadati</taxon>
        <taxon>Bacteroidota</taxon>
        <taxon>Chitinophagia</taxon>
        <taxon>Chitinophagales</taxon>
        <taxon>Chitinophagaceae</taxon>
        <taxon>Flavipsychrobacter</taxon>
    </lineage>
</organism>
<dbReference type="GO" id="GO:0004089">
    <property type="term" value="F:carbonate dehydratase activity"/>
    <property type="evidence" value="ECO:0007669"/>
    <property type="project" value="InterPro"/>
</dbReference>
<name>A0A2S7SWI8_9BACT</name>
<dbReference type="EMBL" id="PPSL01000003">
    <property type="protein sequence ID" value="PQJ10955.1"/>
    <property type="molecule type" value="Genomic_DNA"/>
</dbReference>
<dbReference type="RefSeq" id="WP_105039682.1">
    <property type="nucleotide sequence ID" value="NZ_PPSL01000003.1"/>
</dbReference>
<proteinExistence type="inferred from homology"/>
<comment type="similarity">
    <text evidence="1">Belongs to the beta-class carbonic anhydrase family.</text>
</comment>
<comment type="caution">
    <text evidence="3">The sequence shown here is derived from an EMBL/GenBank/DDBJ whole genome shotgun (WGS) entry which is preliminary data.</text>
</comment>
<dbReference type="Proteomes" id="UP000239872">
    <property type="component" value="Unassembled WGS sequence"/>
</dbReference>
<keyword evidence="2" id="KW-0479">Metal-binding</keyword>
<dbReference type="InterPro" id="IPR001765">
    <property type="entry name" value="Carbonic_anhydrase"/>
</dbReference>
<dbReference type="GO" id="GO:0008270">
    <property type="term" value="F:zinc ion binding"/>
    <property type="evidence" value="ECO:0007669"/>
    <property type="project" value="InterPro"/>
</dbReference>
<protein>
    <submittedName>
        <fullName evidence="3">Carbonic anhydrase</fullName>
    </submittedName>
</protein>
<dbReference type="CDD" id="cd03378">
    <property type="entry name" value="beta_CA_cladeC"/>
    <property type="match status" value="1"/>
</dbReference>
<dbReference type="Pfam" id="PF00484">
    <property type="entry name" value="Pro_CA"/>
    <property type="match status" value="1"/>
</dbReference>
<feature type="binding site" evidence="2">
    <location>
        <position position="59"/>
    </location>
    <ligand>
        <name>Zn(2+)</name>
        <dbReference type="ChEBI" id="CHEBI:29105"/>
    </ligand>
</feature>
<dbReference type="PANTHER" id="PTHR11002:SF79">
    <property type="entry name" value="CARBONIC ANHYDRASE 2"/>
    <property type="match status" value="1"/>
</dbReference>
<dbReference type="SMART" id="SM00947">
    <property type="entry name" value="Pro_CA"/>
    <property type="match status" value="1"/>
</dbReference>
<reference evidence="3 4" key="1">
    <citation type="submission" date="2018-01" db="EMBL/GenBank/DDBJ databases">
        <title>A novel member of the phylum Bacteroidetes isolated from glacier ice.</title>
        <authorList>
            <person name="Liu Q."/>
            <person name="Xin Y.-H."/>
        </authorList>
    </citation>
    <scope>NUCLEOTIDE SEQUENCE [LARGE SCALE GENOMIC DNA]</scope>
    <source>
        <strain evidence="3 4">RB1R16</strain>
    </source>
</reference>
<dbReference type="InterPro" id="IPR036874">
    <property type="entry name" value="Carbonic_anhydrase_sf"/>
</dbReference>
<dbReference type="OrthoDB" id="9797527at2"/>
<gene>
    <name evidence="3" type="ORF">CJD36_013370</name>
</gene>
<keyword evidence="2" id="KW-0862">Zinc</keyword>
<dbReference type="SUPFAM" id="SSF53056">
    <property type="entry name" value="beta-carbonic anhydrase, cab"/>
    <property type="match status" value="1"/>
</dbReference>
<keyword evidence="4" id="KW-1185">Reference proteome</keyword>
<comment type="cofactor">
    <cofactor evidence="2">
        <name>Zn(2+)</name>
        <dbReference type="ChEBI" id="CHEBI:29105"/>
    </cofactor>
    <text evidence="2">Binds 1 zinc ion per subunit.</text>
</comment>
<feature type="binding site" evidence="2">
    <location>
        <position position="57"/>
    </location>
    <ligand>
        <name>Zn(2+)</name>
        <dbReference type="ChEBI" id="CHEBI:29105"/>
    </ligand>
</feature>
<evidence type="ECO:0000313" key="4">
    <source>
        <dbReference type="Proteomes" id="UP000239872"/>
    </source>
</evidence>
<feature type="binding site" evidence="2">
    <location>
        <position position="113"/>
    </location>
    <ligand>
        <name>Zn(2+)</name>
        <dbReference type="ChEBI" id="CHEBI:29105"/>
    </ligand>
</feature>
<evidence type="ECO:0000256" key="2">
    <source>
        <dbReference type="PIRSR" id="PIRSR601765-1"/>
    </source>
</evidence>
<dbReference type="NCBIfam" id="NF011765">
    <property type="entry name" value="PRK15219.1"/>
    <property type="match status" value="1"/>
</dbReference>
<accession>A0A2S7SWI8</accession>
<dbReference type="AlphaFoldDB" id="A0A2S7SWI8"/>
<dbReference type="PANTHER" id="PTHR11002">
    <property type="entry name" value="CARBONIC ANHYDRASE"/>
    <property type="match status" value="1"/>
</dbReference>
<dbReference type="Gene3D" id="3.40.1050.10">
    <property type="entry name" value="Carbonic anhydrase"/>
    <property type="match status" value="1"/>
</dbReference>
<evidence type="ECO:0000256" key="1">
    <source>
        <dbReference type="ARBA" id="ARBA00006217"/>
    </source>
</evidence>